<feature type="region of interest" description="Disordered" evidence="1">
    <location>
        <begin position="344"/>
        <end position="391"/>
    </location>
</feature>
<dbReference type="Proteomes" id="UP001281761">
    <property type="component" value="Unassembled WGS sequence"/>
</dbReference>
<dbReference type="EMBL" id="JARBJD010000318">
    <property type="protein sequence ID" value="KAK2944022.1"/>
    <property type="molecule type" value="Genomic_DNA"/>
</dbReference>
<proteinExistence type="predicted"/>
<accession>A0ABQ9WZ71</accession>
<feature type="compositionally biased region" description="Polar residues" evidence="1">
    <location>
        <begin position="313"/>
        <end position="329"/>
    </location>
</feature>
<evidence type="ECO:0000313" key="3">
    <source>
        <dbReference type="Proteomes" id="UP001281761"/>
    </source>
</evidence>
<sequence length="534" mass="59549">MVNQKPSSEGFRRTSSSRTSLHPLTQAFVPSPSVNNSDLDSFLKSLVFFVQSSPFVWELQNADIFFSNFFVSCTTLPSAHPAGYISTQTNDSSPSGPTLSPRHAFDQLHNSFVGRGRGSKENNKAVALLSSSGGFFAQPGTVNPQKANSSSLSQNRLHFSSAVNPYSLLDPSQPPLLPTPMKKLLPPHSFSALQLVNHPVLVSLLNTLIHSAYHSQQAQHQRSQNCQAPESRRLTQPSHPSPHVSHPLHLRHLRPLPCRTLSPRPLSPAHIVLLRSRSSLTPTPTLVRLDQTSLSRRSGSLKKRRHTPPSPPHSQTESATDVNMSPSTSRISVSMQWMCDSPFKPALSVPSNEDELGLDDSDDEKSTPSLAGSRKESDTMLSATTWPRHSSLAKSPNLTLLSANVRPFVPSYSSSSFSYHPPQSVTPTFFPQPSPPPDTPFRKISTRDLQYLTQHEQNKIDERRRWKEWRGEIDAKYGIWASQRGSISENRMPSVPVDRGHQQESDSSSATRGRKKPMLNRREKREHDEWMRWG</sequence>
<feature type="compositionally biased region" description="Low complexity" evidence="1">
    <location>
        <begin position="412"/>
        <end position="429"/>
    </location>
</feature>
<evidence type="ECO:0000256" key="1">
    <source>
        <dbReference type="SAM" id="MobiDB-lite"/>
    </source>
</evidence>
<feature type="region of interest" description="Disordered" evidence="1">
    <location>
        <begin position="215"/>
        <end position="250"/>
    </location>
</feature>
<protein>
    <submittedName>
        <fullName evidence="2">Uncharacterized protein</fullName>
    </submittedName>
</protein>
<feature type="region of interest" description="Disordered" evidence="1">
    <location>
        <begin position="480"/>
        <end position="534"/>
    </location>
</feature>
<name>A0ABQ9WZ71_9EUKA</name>
<feature type="region of interest" description="Disordered" evidence="1">
    <location>
        <begin position="412"/>
        <end position="443"/>
    </location>
</feature>
<keyword evidence="3" id="KW-1185">Reference proteome</keyword>
<comment type="caution">
    <text evidence="2">The sequence shown here is derived from an EMBL/GenBank/DDBJ whole genome shotgun (WGS) entry which is preliminary data.</text>
</comment>
<feature type="region of interest" description="Disordered" evidence="1">
    <location>
        <begin position="283"/>
        <end position="329"/>
    </location>
</feature>
<feature type="compositionally biased region" description="Low complexity" evidence="1">
    <location>
        <begin position="215"/>
        <end position="228"/>
    </location>
</feature>
<feature type="compositionally biased region" description="Polar residues" evidence="1">
    <location>
        <begin position="379"/>
        <end position="391"/>
    </location>
</feature>
<gene>
    <name evidence="2" type="ORF">BLNAU_21070</name>
</gene>
<reference evidence="2 3" key="1">
    <citation type="journal article" date="2022" name="bioRxiv">
        <title>Genomics of Preaxostyla Flagellates Illuminates Evolutionary Transitions and the Path Towards Mitochondrial Loss.</title>
        <authorList>
            <person name="Novak L.V.F."/>
            <person name="Treitli S.C."/>
            <person name="Pyrih J."/>
            <person name="Halakuc P."/>
            <person name="Pipaliya S.V."/>
            <person name="Vacek V."/>
            <person name="Brzon O."/>
            <person name="Soukal P."/>
            <person name="Eme L."/>
            <person name="Dacks J.B."/>
            <person name="Karnkowska A."/>
            <person name="Elias M."/>
            <person name="Hampl V."/>
        </authorList>
    </citation>
    <scope>NUCLEOTIDE SEQUENCE [LARGE SCALE GENOMIC DNA]</scope>
    <source>
        <strain evidence="2">NAU3</strain>
        <tissue evidence="2">Gut</tissue>
    </source>
</reference>
<feature type="compositionally biased region" description="Acidic residues" evidence="1">
    <location>
        <begin position="352"/>
        <end position="363"/>
    </location>
</feature>
<feature type="compositionally biased region" description="Basic and acidic residues" evidence="1">
    <location>
        <begin position="520"/>
        <end position="534"/>
    </location>
</feature>
<feature type="compositionally biased region" description="Pro residues" evidence="1">
    <location>
        <begin position="430"/>
        <end position="439"/>
    </location>
</feature>
<organism evidence="2 3">
    <name type="scientific">Blattamonas nauphoetae</name>
    <dbReference type="NCBI Taxonomy" id="2049346"/>
    <lineage>
        <taxon>Eukaryota</taxon>
        <taxon>Metamonada</taxon>
        <taxon>Preaxostyla</taxon>
        <taxon>Oxymonadida</taxon>
        <taxon>Blattamonas</taxon>
    </lineage>
</organism>
<evidence type="ECO:0000313" key="2">
    <source>
        <dbReference type="EMBL" id="KAK2944022.1"/>
    </source>
</evidence>